<dbReference type="InterPro" id="IPR001878">
    <property type="entry name" value="Znf_CCHC"/>
</dbReference>
<evidence type="ECO:0000256" key="1">
    <source>
        <dbReference type="ARBA" id="ARBA00022723"/>
    </source>
</evidence>
<keyword evidence="4" id="KW-0862">Zinc</keyword>
<dbReference type="InterPro" id="IPR042246">
    <property type="entry name" value="ZCCHC9"/>
</dbReference>
<dbReference type="SUPFAM" id="SSF57756">
    <property type="entry name" value="Retrovirus zinc finger-like domains"/>
    <property type="match status" value="2"/>
</dbReference>
<dbReference type="Pfam" id="PF00098">
    <property type="entry name" value="zf-CCHC"/>
    <property type="match status" value="1"/>
</dbReference>
<evidence type="ECO:0000256" key="3">
    <source>
        <dbReference type="ARBA" id="ARBA00022771"/>
    </source>
</evidence>
<keyword evidence="9" id="KW-1185">Reference proteome</keyword>
<dbReference type="OMA" id="VSICFRC"/>
<dbReference type="GO" id="GO:0005730">
    <property type="term" value="C:nucleolus"/>
    <property type="evidence" value="ECO:0000318"/>
    <property type="project" value="GO_Central"/>
</dbReference>
<dbReference type="PANTHER" id="PTHR46242">
    <property type="entry name" value="ZINC FINGER CCHC DOMAIN-CONTAINING PROTEIN 9 ZCCHC9"/>
    <property type="match status" value="1"/>
</dbReference>
<feature type="domain" description="CCHC-type" evidence="7">
    <location>
        <begin position="110"/>
        <end position="125"/>
    </location>
</feature>
<feature type="domain" description="CCHC-type" evidence="7">
    <location>
        <begin position="63"/>
        <end position="78"/>
    </location>
</feature>
<keyword evidence="2" id="KW-0677">Repeat</keyword>
<dbReference type="AlphaFoldDB" id="B6JY39"/>
<dbReference type="VEuPathDB" id="FungiDB:SJAG_01498"/>
<protein>
    <submittedName>
        <fullName evidence="8">Zf-CCHC type zinc finger protein</fullName>
    </submittedName>
</protein>
<keyword evidence="3 5" id="KW-0863">Zinc-finger</keyword>
<evidence type="ECO:0000256" key="2">
    <source>
        <dbReference type="ARBA" id="ARBA00022737"/>
    </source>
</evidence>
<dbReference type="HOGENOM" id="CLU_054987_2_1_1"/>
<organism evidence="8 9">
    <name type="scientific">Schizosaccharomyces japonicus (strain yFS275 / FY16936)</name>
    <name type="common">Fission yeast</name>
    <dbReference type="NCBI Taxonomy" id="402676"/>
    <lineage>
        <taxon>Eukaryota</taxon>
        <taxon>Fungi</taxon>
        <taxon>Dikarya</taxon>
        <taxon>Ascomycota</taxon>
        <taxon>Taphrinomycotina</taxon>
        <taxon>Schizosaccharomycetes</taxon>
        <taxon>Schizosaccharomycetales</taxon>
        <taxon>Schizosaccharomycetaceae</taxon>
        <taxon>Schizosaccharomyces</taxon>
    </lineage>
</organism>
<evidence type="ECO:0000313" key="8">
    <source>
        <dbReference type="EMBL" id="EEB06457.2"/>
    </source>
</evidence>
<name>B6JY39_SCHJY</name>
<gene>
    <name evidence="8" type="ORF">SJAG_01498</name>
</gene>
<dbReference type="STRING" id="402676.B6JY39"/>
<proteinExistence type="predicted"/>
<dbReference type="Gene3D" id="4.10.60.10">
    <property type="entry name" value="Zinc finger, CCHC-type"/>
    <property type="match status" value="2"/>
</dbReference>
<evidence type="ECO:0000256" key="5">
    <source>
        <dbReference type="PROSITE-ProRule" id="PRU00047"/>
    </source>
</evidence>
<dbReference type="EMBL" id="KE651168">
    <property type="protein sequence ID" value="EEB06457.2"/>
    <property type="molecule type" value="Genomic_DNA"/>
</dbReference>
<dbReference type="eggNOG" id="KOG4400">
    <property type="taxonomic scope" value="Eukaryota"/>
</dbReference>
<feature type="compositionally biased region" description="Basic residues" evidence="6">
    <location>
        <begin position="42"/>
        <end position="52"/>
    </location>
</feature>
<dbReference type="GO" id="GO:0008270">
    <property type="term" value="F:zinc ion binding"/>
    <property type="evidence" value="ECO:0007669"/>
    <property type="project" value="UniProtKB-KW"/>
</dbReference>
<accession>B6JY39</accession>
<evidence type="ECO:0000256" key="4">
    <source>
        <dbReference type="ARBA" id="ARBA00022833"/>
    </source>
</evidence>
<feature type="region of interest" description="Disordered" evidence="6">
    <location>
        <begin position="23"/>
        <end position="52"/>
    </location>
</feature>
<dbReference type="PROSITE" id="PS50158">
    <property type="entry name" value="ZF_CCHC"/>
    <property type="match status" value="2"/>
</dbReference>
<dbReference type="PANTHER" id="PTHR46242:SF1">
    <property type="entry name" value="ZINC FINGER CCHC DOMAIN-CONTAINING PROTEIN 9"/>
    <property type="match status" value="1"/>
</dbReference>
<evidence type="ECO:0000259" key="7">
    <source>
        <dbReference type="PROSITE" id="PS50158"/>
    </source>
</evidence>
<dbReference type="FunFam" id="4.10.60.10:FF:000091">
    <property type="entry name" value="Zinc finger CCHC-type-containing 9"/>
    <property type="match status" value="1"/>
</dbReference>
<dbReference type="JaponicusDB" id="SJAG_01498"/>
<dbReference type="SMART" id="SM00343">
    <property type="entry name" value="ZnF_C2HC"/>
    <property type="match status" value="4"/>
</dbReference>
<dbReference type="OrthoDB" id="3863715at2759"/>
<evidence type="ECO:0000313" key="9">
    <source>
        <dbReference type="Proteomes" id="UP000001744"/>
    </source>
</evidence>
<reference evidence="8 9" key="1">
    <citation type="journal article" date="2011" name="Science">
        <title>Comparative functional genomics of the fission yeasts.</title>
        <authorList>
            <person name="Rhind N."/>
            <person name="Chen Z."/>
            <person name="Yassour M."/>
            <person name="Thompson D.A."/>
            <person name="Haas B.J."/>
            <person name="Habib N."/>
            <person name="Wapinski I."/>
            <person name="Roy S."/>
            <person name="Lin M.F."/>
            <person name="Heiman D.I."/>
            <person name="Young S.K."/>
            <person name="Furuya K."/>
            <person name="Guo Y."/>
            <person name="Pidoux A."/>
            <person name="Chen H.M."/>
            <person name="Robbertse B."/>
            <person name="Goldberg J.M."/>
            <person name="Aoki K."/>
            <person name="Bayne E.H."/>
            <person name="Berlin A.M."/>
            <person name="Desjardins C.A."/>
            <person name="Dobbs E."/>
            <person name="Dukaj L."/>
            <person name="Fan L."/>
            <person name="FitzGerald M.G."/>
            <person name="French C."/>
            <person name="Gujja S."/>
            <person name="Hansen K."/>
            <person name="Keifenheim D."/>
            <person name="Levin J.Z."/>
            <person name="Mosher R.A."/>
            <person name="Mueller C.A."/>
            <person name="Pfiffner J."/>
            <person name="Priest M."/>
            <person name="Russ C."/>
            <person name="Smialowska A."/>
            <person name="Swoboda P."/>
            <person name="Sykes S.M."/>
            <person name="Vaughn M."/>
            <person name="Vengrova S."/>
            <person name="Yoder R."/>
            <person name="Zeng Q."/>
            <person name="Allshire R."/>
            <person name="Baulcombe D."/>
            <person name="Birren B.W."/>
            <person name="Brown W."/>
            <person name="Ekwall K."/>
            <person name="Kellis M."/>
            <person name="Leatherwood J."/>
            <person name="Levin H."/>
            <person name="Margalit H."/>
            <person name="Martienssen R."/>
            <person name="Nieduszynski C.A."/>
            <person name="Spatafora J.W."/>
            <person name="Friedman N."/>
            <person name="Dalgaard J.Z."/>
            <person name="Baumann P."/>
            <person name="Niki H."/>
            <person name="Regev A."/>
            <person name="Nusbaum C."/>
        </authorList>
    </citation>
    <scope>NUCLEOTIDE SEQUENCE [LARGE SCALE GENOMIC DNA]</scope>
    <source>
        <strain evidence="9">yFS275 / FY16936</strain>
    </source>
</reference>
<dbReference type="Proteomes" id="UP000001744">
    <property type="component" value="Unassembled WGS sequence"/>
</dbReference>
<evidence type="ECO:0000256" key="6">
    <source>
        <dbReference type="SAM" id="MobiDB-lite"/>
    </source>
</evidence>
<dbReference type="GeneID" id="7051456"/>
<dbReference type="GO" id="GO:0003676">
    <property type="term" value="F:nucleic acid binding"/>
    <property type="evidence" value="ECO:0007669"/>
    <property type="project" value="InterPro"/>
</dbReference>
<dbReference type="InterPro" id="IPR036875">
    <property type="entry name" value="Znf_CCHC_sf"/>
</dbReference>
<sequence length="203" mass="22521">MARYTNMGKKRFLQATPYEYKPVELPKGASGDGRPKFSEYQKKKRSEHRRVRRQVKRQTDKFCFGCRKQGHILQDCPESGNSKAICFRCGSTEHTLSSCAKKGPLEFATCFICKAKGHLASKCPDNPKGLYPRGGGCKLCSSVHHFAKDCDKITREDVIRGRVASSVGAIGPDEDGFHEYSRIVSATAQKKAAKAPAKKVVSF</sequence>
<dbReference type="RefSeq" id="XP_002172750.2">
    <property type="nucleotide sequence ID" value="XM_002172714.2"/>
</dbReference>
<keyword evidence="1" id="KW-0479">Metal-binding</keyword>